<dbReference type="NCBIfam" id="TIGR02681">
    <property type="entry name" value="phage_pRha"/>
    <property type="match status" value="1"/>
</dbReference>
<evidence type="ECO:0000313" key="2">
    <source>
        <dbReference type="Proteomes" id="UP000224563"/>
    </source>
</evidence>
<organism evidence="1 2">
    <name type="scientific">Agathobacter ruminis</name>
    <dbReference type="NCBI Taxonomy" id="1712665"/>
    <lineage>
        <taxon>Bacteria</taxon>
        <taxon>Bacillati</taxon>
        <taxon>Bacillota</taxon>
        <taxon>Clostridia</taxon>
        <taxon>Lachnospirales</taxon>
        <taxon>Lachnospiraceae</taxon>
        <taxon>Agathobacter</taxon>
    </lineage>
</organism>
<gene>
    <name evidence="1" type="ORF">CSX02_00105</name>
</gene>
<reference evidence="1 2" key="1">
    <citation type="submission" date="2017-10" db="EMBL/GenBank/DDBJ databases">
        <title>Resolving the taxonomy of Roseburia spp., Eubacterium rectale and Agathobacter spp. through phylogenomic analysis.</title>
        <authorList>
            <person name="Sheridan P.O."/>
            <person name="Walker A.W."/>
            <person name="Duncan S.H."/>
            <person name="Scott K.P."/>
            <person name="Toole P.W.O."/>
            <person name="Luis P."/>
            <person name="Flint H.J."/>
        </authorList>
    </citation>
    <scope>NUCLEOTIDE SEQUENCE [LARGE SCALE GENOMIC DNA]</scope>
    <source>
        <strain evidence="1 2">JK623</strain>
    </source>
</reference>
<reference evidence="1 2" key="2">
    <citation type="submission" date="2017-10" db="EMBL/GenBank/DDBJ databases">
        <authorList>
            <person name="Banno H."/>
            <person name="Chua N.-H."/>
        </authorList>
    </citation>
    <scope>NUCLEOTIDE SEQUENCE [LARGE SCALE GENOMIC DNA]</scope>
    <source>
        <strain evidence="1 2">JK623</strain>
    </source>
</reference>
<dbReference type="InterPro" id="IPR014054">
    <property type="entry name" value="Phage_regulatory_Rha"/>
</dbReference>
<sequence>MKKNLVAKNELGMFANSKGVVLADSLKVAEIFNKNHKNVIRDIRELDCSEEFRELNFEPTEYMSVQGHKKPCYNMTRDGFVFLVMGYRGKKAAAFKEAYIKRFNEMEEFIKYLLEARTEFPLLTENIMLLHEKPKPYYFSNEADLLNRIALGKTAKQVREEHGLKPGTSIRPYLTTKQIEAIDRLQRVDVGLLVSTPDFQERKRYLEWYFMKKLQ</sequence>
<dbReference type="Proteomes" id="UP000224563">
    <property type="component" value="Unassembled WGS sequence"/>
</dbReference>
<dbReference type="AlphaFoldDB" id="A0A2G3E6T4"/>
<evidence type="ECO:0000313" key="1">
    <source>
        <dbReference type="EMBL" id="PHU38890.1"/>
    </source>
</evidence>
<proteinExistence type="predicted"/>
<accession>A0A2G3E6T4</accession>
<dbReference type="EMBL" id="PDYG01000001">
    <property type="protein sequence ID" value="PHU38890.1"/>
    <property type="molecule type" value="Genomic_DNA"/>
</dbReference>
<dbReference type="Pfam" id="PF09669">
    <property type="entry name" value="Phage_pRha"/>
    <property type="match status" value="1"/>
</dbReference>
<protein>
    <submittedName>
        <fullName evidence="1">Transcriptional regulator</fullName>
    </submittedName>
</protein>
<name>A0A2G3E6T4_9FIRM</name>
<dbReference type="RefSeq" id="WP_099385154.1">
    <property type="nucleotide sequence ID" value="NZ_JANSWH010000050.1"/>
</dbReference>
<comment type="caution">
    <text evidence="1">The sequence shown here is derived from an EMBL/GenBank/DDBJ whole genome shotgun (WGS) entry which is preliminary data.</text>
</comment>
<keyword evidence="2" id="KW-1185">Reference proteome</keyword>